<evidence type="ECO:0000313" key="2">
    <source>
        <dbReference type="EMBL" id="GIU66307.1"/>
    </source>
</evidence>
<comment type="caution">
    <text evidence="2">The sequence shown here is derived from an EMBL/GenBank/DDBJ whole genome shotgun (WGS) entry which is preliminary data.</text>
</comment>
<dbReference type="SUPFAM" id="SSF53474">
    <property type="entry name" value="alpha/beta-Hydrolases"/>
    <property type="match status" value="1"/>
</dbReference>
<evidence type="ECO:0000313" key="3">
    <source>
        <dbReference type="Proteomes" id="UP001161064"/>
    </source>
</evidence>
<dbReference type="Pfam" id="PF07859">
    <property type="entry name" value="Abhydrolase_3"/>
    <property type="match status" value="1"/>
</dbReference>
<dbReference type="InterPro" id="IPR029058">
    <property type="entry name" value="AB_hydrolase_fold"/>
</dbReference>
<name>A0ABQ4PTG3_9PROT</name>
<protein>
    <recommendedName>
        <fullName evidence="1">Alpha/beta hydrolase fold-3 domain-containing protein</fullName>
    </recommendedName>
</protein>
<evidence type="ECO:0000259" key="1">
    <source>
        <dbReference type="Pfam" id="PF07859"/>
    </source>
</evidence>
<dbReference type="EMBL" id="BPFZ01000002">
    <property type="protein sequence ID" value="GIU66307.1"/>
    <property type="molecule type" value="Genomic_DNA"/>
</dbReference>
<proteinExistence type="predicted"/>
<keyword evidence="3" id="KW-1185">Reference proteome</keyword>
<feature type="domain" description="Alpha/beta hydrolase fold-3" evidence="1">
    <location>
        <begin position="51"/>
        <end position="106"/>
    </location>
</feature>
<gene>
    <name evidence="2" type="ORF">PsB1_0461</name>
</gene>
<sequence>MCAGTDKLVEQFGGRAEPSVNYAHHVLPFEGRDFPALSYRPSAQNPDIPILVSFHYGGGIVGSFETSPAFCVIFAKSIAGSVLSVDNRLAPERPWPADLNDAIEALI</sequence>
<reference evidence="2" key="2">
    <citation type="journal article" date="2023" name="ISME Commun">
        <title>Characterization of a bloom-associated alphaproteobacterial lineage, 'Candidatus Phycosocius': insights into freshwater algal-bacterial interactions.</title>
        <authorList>
            <person name="Tanabe Y."/>
            <person name="Yamaguchi H."/>
            <person name="Yoshida M."/>
            <person name="Kai A."/>
            <person name="Okazaki Y."/>
        </authorList>
    </citation>
    <scope>NUCLEOTIDE SEQUENCE</scope>
    <source>
        <strain evidence="2">BOTRYCO-1</strain>
    </source>
</reference>
<accession>A0ABQ4PTG3</accession>
<dbReference type="InterPro" id="IPR013094">
    <property type="entry name" value="AB_hydrolase_3"/>
</dbReference>
<dbReference type="Gene3D" id="3.40.50.1820">
    <property type="entry name" value="alpha/beta hydrolase"/>
    <property type="match status" value="1"/>
</dbReference>
<dbReference type="Proteomes" id="UP001161064">
    <property type="component" value="Unassembled WGS sequence"/>
</dbReference>
<organism evidence="2 3">
    <name type="scientific">Candidatus Phycosocius spiralis</name>
    <dbReference type="NCBI Taxonomy" id="2815099"/>
    <lineage>
        <taxon>Bacteria</taxon>
        <taxon>Pseudomonadati</taxon>
        <taxon>Pseudomonadota</taxon>
        <taxon>Alphaproteobacteria</taxon>
        <taxon>Caulobacterales</taxon>
        <taxon>Caulobacterales incertae sedis</taxon>
        <taxon>Candidatus Phycosocius</taxon>
    </lineage>
</organism>
<reference evidence="2" key="1">
    <citation type="submission" date="2021-05" db="EMBL/GenBank/DDBJ databases">
        <authorList>
            <person name="Tanabe Y."/>
        </authorList>
    </citation>
    <scope>NUCLEOTIDE SEQUENCE</scope>
    <source>
        <strain evidence="2">BOTRYCO-1</strain>
    </source>
</reference>